<dbReference type="AlphaFoldDB" id="A0A7N4V3M6"/>
<feature type="compositionally biased region" description="Low complexity" evidence="1">
    <location>
        <begin position="114"/>
        <end position="123"/>
    </location>
</feature>
<dbReference type="GeneTree" id="ENSGT00940000174710"/>
<evidence type="ECO:0000313" key="3">
    <source>
        <dbReference type="Proteomes" id="UP000007648"/>
    </source>
</evidence>
<reference evidence="2" key="2">
    <citation type="submission" date="2025-08" db="UniProtKB">
        <authorList>
            <consortium name="Ensembl"/>
        </authorList>
    </citation>
    <scope>IDENTIFICATION</scope>
</reference>
<reference evidence="2" key="3">
    <citation type="submission" date="2025-09" db="UniProtKB">
        <authorList>
            <consortium name="Ensembl"/>
        </authorList>
    </citation>
    <scope>IDENTIFICATION</scope>
</reference>
<dbReference type="InParanoid" id="A0A7N4V3M6"/>
<evidence type="ECO:0000313" key="2">
    <source>
        <dbReference type="Ensembl" id="ENSSHAP00000036870.1"/>
    </source>
</evidence>
<organism evidence="2 3">
    <name type="scientific">Sarcophilus harrisii</name>
    <name type="common">Tasmanian devil</name>
    <name type="synonym">Sarcophilus laniarius</name>
    <dbReference type="NCBI Taxonomy" id="9305"/>
    <lineage>
        <taxon>Eukaryota</taxon>
        <taxon>Metazoa</taxon>
        <taxon>Chordata</taxon>
        <taxon>Craniata</taxon>
        <taxon>Vertebrata</taxon>
        <taxon>Euteleostomi</taxon>
        <taxon>Mammalia</taxon>
        <taxon>Metatheria</taxon>
        <taxon>Dasyuromorphia</taxon>
        <taxon>Dasyuridae</taxon>
        <taxon>Sarcophilus</taxon>
    </lineage>
</organism>
<reference evidence="2 3" key="1">
    <citation type="journal article" date="2011" name="Proc. Natl. Acad. Sci. U.S.A.">
        <title>Genetic diversity and population structure of the endangered marsupial Sarcophilus harrisii (Tasmanian devil).</title>
        <authorList>
            <person name="Miller W."/>
            <person name="Hayes V.M."/>
            <person name="Ratan A."/>
            <person name="Petersen D.C."/>
            <person name="Wittekindt N.E."/>
            <person name="Miller J."/>
            <person name="Walenz B."/>
            <person name="Knight J."/>
            <person name="Qi J."/>
            <person name="Zhao F."/>
            <person name="Wang Q."/>
            <person name="Bedoya-Reina O.C."/>
            <person name="Katiyar N."/>
            <person name="Tomsho L.P."/>
            <person name="Kasson L.M."/>
            <person name="Hardie R.A."/>
            <person name="Woodbridge P."/>
            <person name="Tindall E.A."/>
            <person name="Bertelsen M.F."/>
            <person name="Dixon D."/>
            <person name="Pyecroft S."/>
            <person name="Helgen K.M."/>
            <person name="Lesk A.M."/>
            <person name="Pringle T.H."/>
            <person name="Patterson N."/>
            <person name="Zhang Y."/>
            <person name="Kreiss A."/>
            <person name="Woods G.M."/>
            <person name="Jones M.E."/>
            <person name="Schuster S.C."/>
        </authorList>
    </citation>
    <scope>NUCLEOTIDE SEQUENCE [LARGE SCALE GENOMIC DNA]</scope>
</reference>
<keyword evidence="3" id="KW-1185">Reference proteome</keyword>
<dbReference type="Proteomes" id="UP000007648">
    <property type="component" value="Unassembled WGS sequence"/>
</dbReference>
<protein>
    <submittedName>
        <fullName evidence="2">Uncharacterized protein</fullName>
    </submittedName>
</protein>
<dbReference type="Ensembl" id="ENSSHAT00000009273.2">
    <property type="protein sequence ID" value="ENSSHAP00000036870.1"/>
    <property type="gene ID" value="ENSSHAG00000007959.2"/>
</dbReference>
<feature type="region of interest" description="Disordered" evidence="1">
    <location>
        <begin position="88"/>
        <end position="127"/>
    </location>
</feature>
<proteinExistence type="predicted"/>
<accession>A0A7N4V3M6</accession>
<sequence length="179" mass="19886">MNLSPPLRVGLPFLTSEHSGLNESWFEAPSDPGTKKGFGFGEFVILPQQSHSTFDSTSCSAGFGKSVPLQLLSFYKIGSKQANFDKENTYFENEEEDSSNVDLPYIPVENSPTPSNSIPSQQSDSDDDPLEVFMAEIEDQAKKCEEMQVVWESTQFSICRMYEGGSMWEQAKALQEGAD</sequence>
<evidence type="ECO:0000256" key="1">
    <source>
        <dbReference type="SAM" id="MobiDB-lite"/>
    </source>
</evidence>
<name>A0A7N4V3M6_SARHA</name>